<feature type="coiled-coil region" evidence="1">
    <location>
        <begin position="634"/>
        <end position="727"/>
    </location>
</feature>
<accession>A0A917A5H0</accession>
<dbReference type="NCBIfam" id="TIGR04320">
    <property type="entry name" value="Surf_Exclu_PgrA"/>
    <property type="match status" value="1"/>
</dbReference>
<dbReference type="GO" id="GO:0031124">
    <property type="term" value="P:mRNA 3'-end processing"/>
    <property type="evidence" value="ECO:0007669"/>
    <property type="project" value="TreeGrafter"/>
</dbReference>
<dbReference type="GO" id="GO:0000993">
    <property type="term" value="F:RNA polymerase II complex binding"/>
    <property type="evidence" value="ECO:0007669"/>
    <property type="project" value="TreeGrafter"/>
</dbReference>
<reference evidence="3" key="1">
    <citation type="journal article" date="2014" name="Int. J. Syst. Evol. Microbiol.">
        <title>Complete genome sequence of Corynebacterium casei LMG S-19264T (=DSM 44701T), isolated from a smear-ripened cheese.</title>
        <authorList>
            <consortium name="US DOE Joint Genome Institute (JGI-PGF)"/>
            <person name="Walter F."/>
            <person name="Albersmeier A."/>
            <person name="Kalinowski J."/>
            <person name="Ruckert C."/>
        </authorList>
    </citation>
    <scope>NUCLEOTIDE SEQUENCE</scope>
    <source>
        <strain evidence="3">CGMCC 1.15533</strain>
    </source>
</reference>
<feature type="transmembrane region" description="Helical" evidence="2">
    <location>
        <begin position="815"/>
        <end position="833"/>
    </location>
</feature>
<dbReference type="InterPro" id="IPR027607">
    <property type="entry name" value="Surf_Exclu_SEC10/PgrA"/>
</dbReference>
<evidence type="ECO:0000256" key="2">
    <source>
        <dbReference type="SAM" id="Phobius"/>
    </source>
</evidence>
<evidence type="ECO:0000313" key="4">
    <source>
        <dbReference type="Proteomes" id="UP000660801"/>
    </source>
</evidence>
<reference evidence="3" key="2">
    <citation type="submission" date="2020-09" db="EMBL/GenBank/DDBJ databases">
        <authorList>
            <person name="Sun Q."/>
            <person name="Zhou Y."/>
        </authorList>
    </citation>
    <scope>NUCLEOTIDE SEQUENCE</scope>
    <source>
        <strain evidence="3">CGMCC 1.15533</strain>
    </source>
</reference>
<name>A0A917A5H0_9STRE</name>
<gene>
    <name evidence="3" type="primary">prgA</name>
    <name evidence="3" type="ORF">GCM10011510_07090</name>
</gene>
<dbReference type="Proteomes" id="UP000660801">
    <property type="component" value="Unassembled WGS sequence"/>
</dbReference>
<evidence type="ECO:0000313" key="3">
    <source>
        <dbReference type="EMBL" id="GGE28457.1"/>
    </source>
</evidence>
<dbReference type="OrthoDB" id="223957at2"/>
<dbReference type="RefSeq" id="WP_068992542.1">
    <property type="nucleotide sequence ID" value="NZ_BMJN01000008.1"/>
</dbReference>
<proteinExistence type="predicted"/>
<organism evidence="3 4">
    <name type="scientific">Streptococcus himalayensis</name>
    <dbReference type="NCBI Taxonomy" id="1888195"/>
    <lineage>
        <taxon>Bacteria</taxon>
        <taxon>Bacillati</taxon>
        <taxon>Bacillota</taxon>
        <taxon>Bacilli</taxon>
        <taxon>Lactobacillales</taxon>
        <taxon>Streptococcaceae</taxon>
        <taxon>Streptococcus</taxon>
    </lineage>
</organism>
<feature type="coiled-coil region" evidence="1">
    <location>
        <begin position="44"/>
        <end position="196"/>
    </location>
</feature>
<evidence type="ECO:0000256" key="1">
    <source>
        <dbReference type="SAM" id="Coils"/>
    </source>
</evidence>
<feature type="coiled-coil region" evidence="1">
    <location>
        <begin position="232"/>
        <end position="259"/>
    </location>
</feature>
<comment type="caution">
    <text evidence="3">The sequence shown here is derived from an EMBL/GenBank/DDBJ whole genome shotgun (WGS) entry which is preliminary data.</text>
</comment>
<keyword evidence="4" id="KW-1185">Reference proteome</keyword>
<sequence length="842" mass="89994">MQNKQQFKTASLLAAATLAATIATQEVKADTAQAATQPTQKANQENLTAAVQEQEQVVSDLTAKEATAVAEKEAAQEAFAAATAAKENATAENIQEVEDHLAANAVDTKANALDVESAHIEVADLKADQEAAETNLKTAESAKADADKAVDAAKEKVETAEKNLDPATENEKTAAVKTAESDLAKAASDLTTAEKAYDLAVRANEDAAKLIAEKTSALDAAKVETKSATAELNTAKATLDAATLTATAAEKEVVDLKADNGFSEPKIKLSKYFKEDFETWSKDKTSQIWRDSLASQGVKTMGLSTPNISLAEKNEPVNKFDLTKAQKIKINHYAASFINQVREQMGITQKVYVSDRAMQLVDNIKKEYVAMGIDPRGHNVEAIKRAAAKSGVFDTGNYYENLAIGHYGAYPEDGDTYEEIAPKNMYDMLMNVYNNMNLFMFRDAIANHGHLESLLFGGDQIALDFSTNIISGSPIARTKSGDYRVVRTHLVNLDWKYFTEGGPIEIPNPNDPAAHAAKLAAAEEKLTTALAEKTAAETAYTQATAKVATATAAQEKAEADLTAAQNANTDTTVAASNLKLAQMVKNTADRKLADAKAELAAVTAGKADKEAALEAAKAELATAFATSYAAETKVADAEKLVADIKAQIETKQARVQKFEALQAKLAQEKADLEAELASYHNADANLAAAKEKLATAENKLAEVSKELAAEQEKLAALKAKAAIAAENNLVITEDEHGNIHAVLNQNLTNEKPSLDVASLQEKILKEQAQGQPKAFYGKAPLLQTSTHSSKVGAAQASVQSNYSRMAKHHSLPKTGMISSLWTIFGLLGFAANLQAGRKYKRG</sequence>
<dbReference type="EMBL" id="BMJN01000008">
    <property type="protein sequence ID" value="GGE28457.1"/>
    <property type="molecule type" value="Genomic_DNA"/>
</dbReference>
<keyword evidence="2" id="KW-0472">Membrane</keyword>
<keyword evidence="2" id="KW-0812">Transmembrane</keyword>
<keyword evidence="2" id="KW-1133">Transmembrane helix</keyword>
<keyword evidence="1" id="KW-0175">Coiled coil</keyword>
<protein>
    <submittedName>
        <fullName evidence="3">Surface exclusion protein PrgA</fullName>
    </submittedName>
</protein>
<dbReference type="AlphaFoldDB" id="A0A917A5H0"/>
<dbReference type="PANTHER" id="PTHR12460">
    <property type="entry name" value="CYCLIN-DEPENDENT KINASE INHIBITOR-RELATED PROTEIN"/>
    <property type="match status" value="1"/>
</dbReference>
<dbReference type="PANTHER" id="PTHR12460:SF0">
    <property type="entry name" value="CID DOMAIN-CONTAINING PROTEIN-RELATED"/>
    <property type="match status" value="1"/>
</dbReference>